<keyword evidence="2" id="KW-1185">Reference proteome</keyword>
<organism evidence="1 2">
    <name type="scientific">Bodo saltans</name>
    <name type="common">Flagellated protozoan</name>
    <dbReference type="NCBI Taxonomy" id="75058"/>
    <lineage>
        <taxon>Eukaryota</taxon>
        <taxon>Discoba</taxon>
        <taxon>Euglenozoa</taxon>
        <taxon>Kinetoplastea</taxon>
        <taxon>Metakinetoplastina</taxon>
        <taxon>Eubodonida</taxon>
        <taxon>Bodonidae</taxon>
        <taxon>Bodo</taxon>
    </lineage>
</organism>
<gene>
    <name evidence="1" type="ORF">BSAL_69455</name>
</gene>
<proteinExistence type="predicted"/>
<evidence type="ECO:0000313" key="2">
    <source>
        <dbReference type="Proteomes" id="UP000051952"/>
    </source>
</evidence>
<protein>
    <submittedName>
        <fullName evidence="1">Uncharacterized protein</fullName>
    </submittedName>
</protein>
<dbReference type="VEuPathDB" id="TriTrypDB:BSAL_69455"/>
<reference evidence="2" key="1">
    <citation type="submission" date="2015-09" db="EMBL/GenBank/DDBJ databases">
        <authorList>
            <consortium name="Pathogen Informatics"/>
        </authorList>
    </citation>
    <scope>NUCLEOTIDE SEQUENCE [LARGE SCALE GENOMIC DNA]</scope>
    <source>
        <strain evidence="2">Lake Konstanz</strain>
    </source>
</reference>
<sequence length="1000" mass="109899">MSDHLRPVLTFEEKCIDIFSDFFDDMELLSSAALGGAAATTNHRPRDPSSTADAGGRSLIVEEWLGAGATSAELEAARLHHQEHQHHDEELTLCMTEGEERREVLLHAARLRQQVIVEVCSALIPPLRTVRIHAATATTGSPKWSHSFHRLVCSQTTRECWLYPLRRIFPQGPVFVAKRIVDLFHRYVATDIVGPAGGAPHHQISDLETFLSSVTYEIALSPAAMMKRNFQLLEALVEVTFGIARARLGAAIASRFADHNHASDEAVHKTVVDDARDCLTDIKRRLTFIIRAVNGTESHWCYLVAFVSSCSDTAEQKYQQQHSTKRSVIVTTIHTVWAEVLHALNHWLSVPSSLHLTELSKVSHASVQQADRVFRERQEYFLPEATRNDRVRSVTTALAENLPQVHQRLFYVERVAHLAPIPLRSRFVQPGGGGGDMMRSEFLKRANGFMLPRHRSPSMPDWMQPECEARGLTTLDRLGWTSRCFGDNPEFPSLHPDRGRVTAERVIAFHAFASSSTQHATAYRRWCQQVPMLRKYFRSLFIRSPAVVAQLDDAGRSQFMSALMSLLLEDPTATGSTDVFMVDAFDVLGEFSKVLPLGWSFDSVHRLSHFVQEHIIGFTTVGGDADGDRGAEQLGRIESIAAIAALVFTSIAETIVDGLVTSRSAFEARGSDERYDGAMCFSSEDAAIFEAFLKTMHDMLGVEFHVFTGEAPEPPPHVQRSMIGHGADKSDTLGSSLGHSPPLFSADFPSPLLSNFQTSALHHPEKTTGSHVWSEYGEWNVATVGPSVLAHSVAPAHPPAISTAGGPSPKTSPMMLFNPPPPPPPPASAQGQDVRIGLDARLLPLYLPWLKWVVNDLLVAPRFGEESAPVLSSDASMHLSCGNVVAEFLLIVMSRTSWSVGTVTTLCSLLDALSCSAGLKGHHHNVIAVSDVMRKGLTRKLFHGDAELLRVPLDAAAFRLMRGAGGDDGGPAADAIGTARATQVTHFLDTWRNFCTAFDQ</sequence>
<name>A0A0S4IR89_BODSA</name>
<dbReference type="Proteomes" id="UP000051952">
    <property type="component" value="Unassembled WGS sequence"/>
</dbReference>
<dbReference type="AlphaFoldDB" id="A0A0S4IR89"/>
<dbReference type="EMBL" id="CYKH01000491">
    <property type="protein sequence ID" value="CUG01083.1"/>
    <property type="molecule type" value="Genomic_DNA"/>
</dbReference>
<accession>A0A0S4IR89</accession>
<evidence type="ECO:0000313" key="1">
    <source>
        <dbReference type="EMBL" id="CUG01083.1"/>
    </source>
</evidence>